<gene>
    <name evidence="2" type="ORF">H5410_047240</name>
</gene>
<accession>A0A9J5XI25</accession>
<dbReference type="AlphaFoldDB" id="A0A9J5XI25"/>
<dbReference type="EMBL" id="JACXVP010000009">
    <property type="protein sequence ID" value="KAG5586806.1"/>
    <property type="molecule type" value="Genomic_DNA"/>
</dbReference>
<evidence type="ECO:0000256" key="1">
    <source>
        <dbReference type="SAM" id="MobiDB-lite"/>
    </source>
</evidence>
<comment type="caution">
    <text evidence="2">The sequence shown here is derived from an EMBL/GenBank/DDBJ whole genome shotgun (WGS) entry which is preliminary data.</text>
</comment>
<evidence type="ECO:0000313" key="2">
    <source>
        <dbReference type="EMBL" id="KAG5586806.1"/>
    </source>
</evidence>
<reference evidence="2 3" key="1">
    <citation type="submission" date="2020-09" db="EMBL/GenBank/DDBJ databases">
        <title>De no assembly of potato wild relative species, Solanum commersonii.</title>
        <authorList>
            <person name="Cho K."/>
        </authorList>
    </citation>
    <scope>NUCLEOTIDE SEQUENCE [LARGE SCALE GENOMIC DNA]</scope>
    <source>
        <strain evidence="2">LZ3.2</strain>
        <tissue evidence="2">Leaf</tissue>
    </source>
</reference>
<organism evidence="2 3">
    <name type="scientific">Solanum commersonii</name>
    <name type="common">Commerson's wild potato</name>
    <name type="synonym">Commerson's nightshade</name>
    <dbReference type="NCBI Taxonomy" id="4109"/>
    <lineage>
        <taxon>Eukaryota</taxon>
        <taxon>Viridiplantae</taxon>
        <taxon>Streptophyta</taxon>
        <taxon>Embryophyta</taxon>
        <taxon>Tracheophyta</taxon>
        <taxon>Spermatophyta</taxon>
        <taxon>Magnoliopsida</taxon>
        <taxon>eudicotyledons</taxon>
        <taxon>Gunneridae</taxon>
        <taxon>Pentapetalae</taxon>
        <taxon>asterids</taxon>
        <taxon>lamiids</taxon>
        <taxon>Solanales</taxon>
        <taxon>Solanaceae</taxon>
        <taxon>Solanoideae</taxon>
        <taxon>Solaneae</taxon>
        <taxon>Solanum</taxon>
    </lineage>
</organism>
<dbReference type="Proteomes" id="UP000824120">
    <property type="component" value="Chromosome 9"/>
</dbReference>
<proteinExistence type="predicted"/>
<keyword evidence="3" id="KW-1185">Reference proteome</keyword>
<protein>
    <submittedName>
        <fullName evidence="2">Uncharacterized protein</fullName>
    </submittedName>
</protein>
<sequence length="115" mass="12866">MESSTKKKSVRHQGSKRKKDGGASGGRGREGWIGCEEDEGAGGGVGVGETRCYFFDLPCQRFGSYKHITSFTSSLLFKLTRTKTSKTQILGAHQFKEEHEVKEMICLYDLQIQKK</sequence>
<feature type="compositionally biased region" description="Basic residues" evidence="1">
    <location>
        <begin position="1"/>
        <end position="19"/>
    </location>
</feature>
<name>A0A9J5XI25_SOLCO</name>
<evidence type="ECO:0000313" key="3">
    <source>
        <dbReference type="Proteomes" id="UP000824120"/>
    </source>
</evidence>
<feature type="region of interest" description="Disordered" evidence="1">
    <location>
        <begin position="1"/>
        <end position="33"/>
    </location>
</feature>